<comment type="caution">
    <text evidence="2">The sequence shown here is derived from an EMBL/GenBank/DDBJ whole genome shotgun (WGS) entry which is preliminary data.</text>
</comment>
<accession>A0A5F1YCK5</accession>
<dbReference type="RefSeq" id="WP_135736163.1">
    <property type="nucleotide sequence ID" value="NZ_RQFA01000029.1"/>
</dbReference>
<proteinExistence type="predicted"/>
<dbReference type="EMBL" id="RQFA01000029">
    <property type="protein sequence ID" value="TGK35356.1"/>
    <property type="molecule type" value="Genomic_DNA"/>
</dbReference>
<name>A0A5F1YCK5_9LEPT</name>
<sequence length="102" mass="10885">YDPIGRMKKTILPTAVGETTPTTITTTYNDPFETTETHSSGTSKRIVRDARGQILYVEDFGSDGIAAKIGFCYDISGQRTKKSDLNDGTPLSCPGVLAGVPA</sequence>
<feature type="non-terminal residue" evidence="2">
    <location>
        <position position="102"/>
    </location>
</feature>
<keyword evidence="3" id="KW-1185">Reference proteome</keyword>
<evidence type="ECO:0000313" key="2">
    <source>
        <dbReference type="EMBL" id="TGK35356.1"/>
    </source>
</evidence>
<feature type="compositionally biased region" description="Polar residues" evidence="1">
    <location>
        <begin position="28"/>
        <end position="43"/>
    </location>
</feature>
<dbReference type="Proteomes" id="UP000298277">
    <property type="component" value="Unassembled WGS sequence"/>
</dbReference>
<evidence type="ECO:0000313" key="3">
    <source>
        <dbReference type="Proteomes" id="UP000298277"/>
    </source>
</evidence>
<reference evidence="2" key="1">
    <citation type="journal article" date="2019" name="PLoS Negl. Trop. Dis.">
        <title>Revisiting the worldwide diversity of Leptospira species in the environment.</title>
        <authorList>
            <person name="Vincent A.T."/>
            <person name="Schiettekatte O."/>
            <person name="Bourhy P."/>
            <person name="Veyrier F.J."/>
            <person name="Picardeau M."/>
        </authorList>
    </citation>
    <scope>NUCLEOTIDE SEQUENCE [LARGE SCALE GENOMIC DNA]</scope>
    <source>
        <strain evidence="2">201800299</strain>
    </source>
</reference>
<dbReference type="AlphaFoldDB" id="A0A5F1YCK5"/>
<feature type="non-terminal residue" evidence="2">
    <location>
        <position position="1"/>
    </location>
</feature>
<evidence type="ECO:0000256" key="1">
    <source>
        <dbReference type="SAM" id="MobiDB-lite"/>
    </source>
</evidence>
<organism evidence="2 3">
    <name type="scientific">Leptospira gomenensis</name>
    <dbReference type="NCBI Taxonomy" id="2484974"/>
    <lineage>
        <taxon>Bacteria</taxon>
        <taxon>Pseudomonadati</taxon>
        <taxon>Spirochaetota</taxon>
        <taxon>Spirochaetia</taxon>
        <taxon>Leptospirales</taxon>
        <taxon>Leptospiraceae</taxon>
        <taxon>Leptospira</taxon>
    </lineage>
</organism>
<protein>
    <recommendedName>
        <fullName evidence="4">RHS repeat protein</fullName>
    </recommendedName>
</protein>
<gene>
    <name evidence="2" type="ORF">EHQ17_06655</name>
</gene>
<feature type="region of interest" description="Disordered" evidence="1">
    <location>
        <begin position="22"/>
        <end position="44"/>
    </location>
</feature>
<evidence type="ECO:0008006" key="4">
    <source>
        <dbReference type="Google" id="ProtNLM"/>
    </source>
</evidence>